<comment type="pathway">
    <text evidence="1 7 8">Cofactor biosynthesis; NAD(+) biosynthesis; NAD(+) from deamido-NAD(+) (L-Gln route): step 1/1.</text>
</comment>
<evidence type="ECO:0000256" key="9">
    <source>
        <dbReference type="RuleBase" id="RU003811"/>
    </source>
</evidence>
<feature type="binding site" evidence="7">
    <location>
        <position position="452"/>
    </location>
    <ligand>
        <name>ATP</name>
        <dbReference type="ChEBI" id="CHEBI:30616"/>
    </ligand>
</feature>
<evidence type="ECO:0000256" key="6">
    <source>
        <dbReference type="ARBA" id="ARBA00023027"/>
    </source>
</evidence>
<dbReference type="Proteomes" id="UP001062165">
    <property type="component" value="Chromosome"/>
</dbReference>
<evidence type="ECO:0000256" key="8">
    <source>
        <dbReference type="PIRNR" id="PIRNR006630"/>
    </source>
</evidence>
<feature type="binding site" evidence="7">
    <location>
        <position position="428"/>
    </location>
    <ligand>
        <name>deamido-NAD(+)</name>
        <dbReference type="ChEBI" id="CHEBI:58437"/>
        <note>ligand shared between two neighboring subunits</note>
    </ligand>
</feature>
<name>A0ABY6CXU3_9BACT</name>
<feature type="domain" description="CN hydrolase" evidence="10">
    <location>
        <begin position="4"/>
        <end position="263"/>
    </location>
</feature>
<keyword evidence="6 7" id="KW-0520">NAD</keyword>
<dbReference type="GO" id="GO:0008795">
    <property type="term" value="F:NAD+ synthase activity"/>
    <property type="evidence" value="ECO:0007669"/>
    <property type="project" value="UniProtKB-EC"/>
</dbReference>
<dbReference type="Gene3D" id="3.60.110.10">
    <property type="entry name" value="Carbon-nitrogen hydrolase"/>
    <property type="match status" value="1"/>
</dbReference>
<dbReference type="InterPro" id="IPR014445">
    <property type="entry name" value="Gln-dep_NAD_synthase"/>
</dbReference>
<dbReference type="CDD" id="cd07570">
    <property type="entry name" value="GAT_Gln-NAD-synth"/>
    <property type="match status" value="1"/>
</dbReference>
<dbReference type="PROSITE" id="PS50263">
    <property type="entry name" value="CN_HYDROLASE"/>
    <property type="match status" value="1"/>
</dbReference>
<dbReference type="HAMAP" id="MF_02090">
    <property type="entry name" value="NadE_glutamine_dep"/>
    <property type="match status" value="1"/>
</dbReference>
<feature type="binding site" evidence="7">
    <location>
        <position position="190"/>
    </location>
    <ligand>
        <name>L-glutamine</name>
        <dbReference type="ChEBI" id="CHEBI:58359"/>
    </ligand>
</feature>
<keyword evidence="3 7" id="KW-0436">Ligase</keyword>
<feature type="active site" description="Nucleophile; for glutaminase activity" evidence="7">
    <location>
        <position position="163"/>
    </location>
</feature>
<protein>
    <recommendedName>
        <fullName evidence="7 8">Glutamine-dependent NAD(+) synthetase</fullName>
        <ecNumber evidence="7 8">6.3.5.1</ecNumber>
    </recommendedName>
    <alternativeName>
        <fullName evidence="7 8">NAD(+) synthase [glutamine-hydrolyzing]</fullName>
    </alternativeName>
</protein>
<dbReference type="PIRSF" id="PIRSF006630">
    <property type="entry name" value="NADS_GAT"/>
    <property type="match status" value="1"/>
</dbReference>
<evidence type="ECO:0000256" key="2">
    <source>
        <dbReference type="ARBA" id="ARBA00007145"/>
    </source>
</evidence>
<feature type="binding site" evidence="7">
    <location>
        <position position="196"/>
    </location>
    <ligand>
        <name>L-glutamine</name>
        <dbReference type="ChEBI" id="CHEBI:58359"/>
    </ligand>
</feature>
<dbReference type="InterPro" id="IPR022310">
    <property type="entry name" value="NAD/GMP_synthase"/>
</dbReference>
<evidence type="ECO:0000256" key="7">
    <source>
        <dbReference type="HAMAP-Rule" id="MF_02090"/>
    </source>
</evidence>
<dbReference type="Pfam" id="PF00795">
    <property type="entry name" value="CN_hydrolase"/>
    <property type="match status" value="1"/>
</dbReference>
<dbReference type="EMBL" id="CP106735">
    <property type="protein sequence ID" value="UXX77668.1"/>
    <property type="molecule type" value="Genomic_DNA"/>
</dbReference>
<evidence type="ECO:0000256" key="1">
    <source>
        <dbReference type="ARBA" id="ARBA00005188"/>
    </source>
</evidence>
<comment type="catalytic activity">
    <reaction evidence="7 8">
        <text>deamido-NAD(+) + L-glutamine + ATP + H2O = L-glutamate + AMP + diphosphate + NAD(+) + H(+)</text>
        <dbReference type="Rhea" id="RHEA:24384"/>
        <dbReference type="ChEBI" id="CHEBI:15377"/>
        <dbReference type="ChEBI" id="CHEBI:15378"/>
        <dbReference type="ChEBI" id="CHEBI:29985"/>
        <dbReference type="ChEBI" id="CHEBI:30616"/>
        <dbReference type="ChEBI" id="CHEBI:33019"/>
        <dbReference type="ChEBI" id="CHEBI:57540"/>
        <dbReference type="ChEBI" id="CHEBI:58359"/>
        <dbReference type="ChEBI" id="CHEBI:58437"/>
        <dbReference type="ChEBI" id="CHEBI:456215"/>
        <dbReference type="EC" id="6.3.5.1"/>
    </reaction>
</comment>
<organism evidence="11 12">
    <name type="scientific">Reichenbachiella carrageenanivorans</name>
    <dbReference type="NCBI Taxonomy" id="2979869"/>
    <lineage>
        <taxon>Bacteria</taxon>
        <taxon>Pseudomonadati</taxon>
        <taxon>Bacteroidota</taxon>
        <taxon>Cytophagia</taxon>
        <taxon>Cytophagales</taxon>
        <taxon>Reichenbachiellaceae</taxon>
        <taxon>Reichenbachiella</taxon>
    </lineage>
</organism>
<dbReference type="SUPFAM" id="SSF56317">
    <property type="entry name" value="Carbon-nitrogen hydrolase"/>
    <property type="match status" value="1"/>
</dbReference>
<evidence type="ECO:0000259" key="10">
    <source>
        <dbReference type="PROSITE" id="PS50263"/>
    </source>
</evidence>
<evidence type="ECO:0000313" key="11">
    <source>
        <dbReference type="EMBL" id="UXX77668.1"/>
    </source>
</evidence>
<sequence length="620" mass="70101">MSQIRIGGACLNQTPIDWNNNFTNISQAIKAAKEQQVNLLCLPELSITAYGCQDLFLSEWLTEEAITQLHKIVPLCTNISVAVGLPIRHDQKIYNTTCLIENGKILGFYAKQILANDGIHYEHRWFSPWPSGEVKELTLNNQTYPIGDQTFHIKGVHIGFEICEDAWNEIRPACRLYDKGVELILNPSASHFAFGKHKIREKLIINSSKKFNCHYLYVNQLGNESGRVIYDGDIILASHGQLLATNQRLSFQSYQLLYFDMDTTQTKYKQTDHVDTLDNNRDFAQAASLGLYDYLRKSRAKGYTLSLSGGADSSSIAVLVALLVSNGVKELGVDRFCKSIHLTPDWHTELTTEEAVQFIVGKILITAYQGTKNSSDDTLNSARSLAASIGAQFKHWEIDEVVSTNHDLVEKAIGRKLTWEQDDIAMQNIQARTRSPLIWMVANITGTILLTTSNRSEGDVGYTTMDGDTSGSLAPIAGVDKPFLLQWLRYAEKELGYDGLASVNSLTPTAELRPKSYTQTDEDDLMPYPILVEIERLGIFQRKSPLIVYQTLAQKLNIDHEVLKNYIRKFYRLWSINQWKRERLAPSFHLDDFNVDPKTWCRFPILSGGFAEELKQLDEA</sequence>
<feature type="binding site" evidence="7">
    <location>
        <position position="457"/>
    </location>
    <ligand>
        <name>deamido-NAD(+)</name>
        <dbReference type="ChEBI" id="CHEBI:58437"/>
        <note>ligand shared between two neighboring subunits</note>
    </ligand>
</feature>
<comment type="function">
    <text evidence="7">Catalyzes the ATP-dependent amidation of deamido-NAD to form NAD. Uses L-glutamine as a nitrogen source.</text>
</comment>
<evidence type="ECO:0000256" key="3">
    <source>
        <dbReference type="ARBA" id="ARBA00022598"/>
    </source>
</evidence>
<dbReference type="InterPro" id="IPR036526">
    <property type="entry name" value="C-N_Hydrolase_sf"/>
</dbReference>
<dbReference type="EC" id="6.3.5.1" evidence="7 8"/>
<comment type="similarity">
    <text evidence="2 7 8">In the C-terminal section; belongs to the NAD synthetase family.</text>
</comment>
<dbReference type="Pfam" id="PF02540">
    <property type="entry name" value="NAD_synthase"/>
    <property type="match status" value="1"/>
</dbReference>
<evidence type="ECO:0000313" key="12">
    <source>
        <dbReference type="Proteomes" id="UP001062165"/>
    </source>
</evidence>
<evidence type="ECO:0000256" key="5">
    <source>
        <dbReference type="ARBA" id="ARBA00022840"/>
    </source>
</evidence>
<reference evidence="11" key="1">
    <citation type="submission" date="2022-10" db="EMBL/GenBank/DDBJ databases">
        <title>Comparative genomics and taxonomic characterization of three novel marine species of genus Reichenbachiella exhibiting antioxidant and polysaccharide degradation activities.</title>
        <authorList>
            <person name="Muhammad N."/>
            <person name="Lee Y.-J."/>
            <person name="Ko J."/>
            <person name="Kim S.-G."/>
        </authorList>
    </citation>
    <scope>NUCLEOTIDE SEQUENCE</scope>
    <source>
        <strain evidence="11">Wsw4-B4</strain>
    </source>
</reference>
<comment type="similarity">
    <text evidence="9">Belongs to the NAD synthetase family.</text>
</comment>
<dbReference type="PANTHER" id="PTHR23090:SF9">
    <property type="entry name" value="GLUTAMINE-DEPENDENT NAD(+) SYNTHETASE"/>
    <property type="match status" value="1"/>
</dbReference>
<proteinExistence type="inferred from homology"/>
<dbReference type="RefSeq" id="WP_263049415.1">
    <property type="nucleotide sequence ID" value="NZ_CP106735.1"/>
</dbReference>
<gene>
    <name evidence="7 11" type="primary">nadE</name>
    <name evidence="11" type="ORF">N7E81_09830</name>
</gene>
<evidence type="ECO:0000256" key="4">
    <source>
        <dbReference type="ARBA" id="ARBA00022741"/>
    </source>
</evidence>
<dbReference type="NCBIfam" id="TIGR00552">
    <property type="entry name" value="nadE"/>
    <property type="match status" value="1"/>
</dbReference>
<feature type="binding site" evidence="7">
    <location>
        <position position="580"/>
    </location>
    <ligand>
        <name>deamido-NAD(+)</name>
        <dbReference type="ChEBI" id="CHEBI:58437"/>
        <note>ligand shared between two neighboring subunits</note>
    </ligand>
</feature>
<dbReference type="Gene3D" id="3.40.50.620">
    <property type="entry name" value="HUPs"/>
    <property type="match status" value="1"/>
</dbReference>
<dbReference type="PANTHER" id="PTHR23090">
    <property type="entry name" value="NH 3 /GLUTAMINE-DEPENDENT NAD + SYNTHETASE"/>
    <property type="match status" value="1"/>
</dbReference>
<dbReference type="InterPro" id="IPR014729">
    <property type="entry name" value="Rossmann-like_a/b/a_fold"/>
</dbReference>
<feature type="active site" description="Proton acceptor; for glutaminase activity" evidence="7">
    <location>
        <position position="44"/>
    </location>
</feature>
<dbReference type="SUPFAM" id="SSF52402">
    <property type="entry name" value="Adenine nucleotide alpha hydrolases-like"/>
    <property type="match status" value="1"/>
</dbReference>
<dbReference type="CDD" id="cd00553">
    <property type="entry name" value="NAD_synthase"/>
    <property type="match status" value="1"/>
</dbReference>
<accession>A0ABY6CXU3</accession>
<keyword evidence="12" id="KW-1185">Reference proteome</keyword>
<dbReference type="InterPro" id="IPR003694">
    <property type="entry name" value="NAD_synthase"/>
</dbReference>
<comment type="caution">
    <text evidence="7">Lacks conserved residue(s) required for the propagation of feature annotation.</text>
</comment>
<keyword evidence="5 7" id="KW-0067">ATP-binding</keyword>
<dbReference type="InterPro" id="IPR003010">
    <property type="entry name" value="C-N_Hydrolase"/>
</dbReference>
<feature type="active site" description="For glutaminase activity" evidence="7">
    <location>
        <position position="111"/>
    </location>
</feature>
<keyword evidence="4 7" id="KW-0547">Nucleotide-binding</keyword>